<feature type="region of interest" description="Disordered" evidence="1">
    <location>
        <begin position="298"/>
        <end position="333"/>
    </location>
</feature>
<accession>A0A3P6U583</accession>
<evidence type="ECO:0000313" key="2">
    <source>
        <dbReference type="EMBL" id="VDK73294.1"/>
    </source>
</evidence>
<keyword evidence="3" id="KW-1185">Reference proteome</keyword>
<proteinExistence type="predicted"/>
<evidence type="ECO:0000313" key="3">
    <source>
        <dbReference type="Proteomes" id="UP000281553"/>
    </source>
</evidence>
<name>A0A3P6U583_DIBLA</name>
<feature type="region of interest" description="Disordered" evidence="1">
    <location>
        <begin position="1"/>
        <end position="48"/>
    </location>
</feature>
<organism evidence="2 3">
    <name type="scientific">Dibothriocephalus latus</name>
    <name type="common">Fish tapeworm</name>
    <name type="synonym">Diphyllobothrium latum</name>
    <dbReference type="NCBI Taxonomy" id="60516"/>
    <lineage>
        <taxon>Eukaryota</taxon>
        <taxon>Metazoa</taxon>
        <taxon>Spiralia</taxon>
        <taxon>Lophotrochozoa</taxon>
        <taxon>Platyhelminthes</taxon>
        <taxon>Cestoda</taxon>
        <taxon>Eucestoda</taxon>
        <taxon>Diphyllobothriidea</taxon>
        <taxon>Diphyllobothriidae</taxon>
        <taxon>Dibothriocephalus</taxon>
    </lineage>
</organism>
<protein>
    <submittedName>
        <fullName evidence="2">Uncharacterized protein</fullName>
    </submittedName>
</protein>
<dbReference type="OrthoDB" id="6284779at2759"/>
<dbReference type="AlphaFoldDB" id="A0A3P6U583"/>
<sequence>MFQTAESRPSSRSTASVYGQETRQVKTPTDGPEQITNARKGKANTGATAADRISGSWEEVVQHRSAWLRTVKAGHRNFRLRIDLVGHLRMQCTIPPKTSNPIALNTTKFPPVSSTWSPPTLITDAQLADAPKQTRVNDVLECTLADAAATSIREFSYDPDSGVTFDDWFKGWEDIFCVEFAEADYDWNVPCYYANWALKRTSVSTKPSTICQITSESYLILATFHADFVAQMKCLTITINDKPVRLHLQTASDMSLIFKRTWRMIIRPPMITLDKKDMNVCGRFLRLNAGEKSDVVASTSKVRKDAKKEEELGEKVPAASGKLAARRAKDVVP</sequence>
<dbReference type="Proteomes" id="UP000281553">
    <property type="component" value="Unassembled WGS sequence"/>
</dbReference>
<dbReference type="EMBL" id="UYRU01042173">
    <property type="protein sequence ID" value="VDK73294.1"/>
    <property type="molecule type" value="Genomic_DNA"/>
</dbReference>
<feature type="compositionally biased region" description="Basic and acidic residues" evidence="1">
    <location>
        <begin position="302"/>
        <end position="314"/>
    </location>
</feature>
<feature type="compositionally biased region" description="Polar residues" evidence="1">
    <location>
        <begin position="1"/>
        <end position="27"/>
    </location>
</feature>
<gene>
    <name evidence="2" type="ORF">DILT_LOCUS2484</name>
</gene>
<reference evidence="2 3" key="1">
    <citation type="submission" date="2018-11" db="EMBL/GenBank/DDBJ databases">
        <authorList>
            <consortium name="Pathogen Informatics"/>
        </authorList>
    </citation>
    <scope>NUCLEOTIDE SEQUENCE [LARGE SCALE GENOMIC DNA]</scope>
</reference>
<evidence type="ECO:0000256" key="1">
    <source>
        <dbReference type="SAM" id="MobiDB-lite"/>
    </source>
</evidence>